<keyword evidence="1" id="KW-0732">Signal</keyword>
<name>A0A9J6CML8_POLVA</name>
<accession>A0A9J6CML8</accession>
<dbReference type="EMBL" id="JADBJN010000001">
    <property type="protein sequence ID" value="KAG5683538.1"/>
    <property type="molecule type" value="Genomic_DNA"/>
</dbReference>
<feature type="signal peptide" evidence="1">
    <location>
        <begin position="1"/>
        <end position="23"/>
    </location>
</feature>
<proteinExistence type="predicted"/>
<evidence type="ECO:0000313" key="2">
    <source>
        <dbReference type="EMBL" id="KAG5683538.1"/>
    </source>
</evidence>
<evidence type="ECO:0000313" key="3">
    <source>
        <dbReference type="Proteomes" id="UP001107558"/>
    </source>
</evidence>
<dbReference type="Proteomes" id="UP001107558">
    <property type="component" value="Chromosome 1"/>
</dbReference>
<comment type="caution">
    <text evidence="2">The sequence shown here is derived from an EMBL/GenBank/DDBJ whole genome shotgun (WGS) entry which is preliminary data.</text>
</comment>
<gene>
    <name evidence="2" type="ORF">PVAND_012812</name>
</gene>
<sequence length="274" mass="31879">MSLLLNVITLIFVILGLRKIVEASLSNEIKNYIKKVDHEFREVIERLQDSEWKYRNQIITTLLQINKTNPILGLKTRSFAFKLKRKFLVFFEKLKEFHNSKPFALNDTEGIDPKTSCFKGNDSIKEYEETMAIFLNLTTVLKTNQTDLQKLFNESLKMFHKDSKKLNAEQKNLTISSFIEINKTISQNLIFQLDAKQSAYNISNILISFKLKLIEYCVQKEALTGLFAIETNASKINTRKSTRQTTRKGIRNKSKTDKIKKKLLMAVNKEKIQE</sequence>
<organism evidence="2 3">
    <name type="scientific">Polypedilum vanderplanki</name>
    <name type="common">Sleeping chironomid midge</name>
    <dbReference type="NCBI Taxonomy" id="319348"/>
    <lineage>
        <taxon>Eukaryota</taxon>
        <taxon>Metazoa</taxon>
        <taxon>Ecdysozoa</taxon>
        <taxon>Arthropoda</taxon>
        <taxon>Hexapoda</taxon>
        <taxon>Insecta</taxon>
        <taxon>Pterygota</taxon>
        <taxon>Neoptera</taxon>
        <taxon>Endopterygota</taxon>
        <taxon>Diptera</taxon>
        <taxon>Nematocera</taxon>
        <taxon>Chironomoidea</taxon>
        <taxon>Chironomidae</taxon>
        <taxon>Chironominae</taxon>
        <taxon>Polypedilum</taxon>
        <taxon>Polypedilum</taxon>
    </lineage>
</organism>
<dbReference type="AlphaFoldDB" id="A0A9J6CML8"/>
<keyword evidence="3" id="KW-1185">Reference proteome</keyword>
<reference evidence="2" key="1">
    <citation type="submission" date="2021-03" db="EMBL/GenBank/DDBJ databases">
        <title>Chromosome level genome of the anhydrobiotic midge Polypedilum vanderplanki.</title>
        <authorList>
            <person name="Yoshida Y."/>
            <person name="Kikawada T."/>
            <person name="Gusev O."/>
        </authorList>
    </citation>
    <scope>NUCLEOTIDE SEQUENCE</scope>
    <source>
        <strain evidence="2">NIAS01</strain>
        <tissue evidence="2">Whole body or cell culture</tissue>
    </source>
</reference>
<feature type="chain" id="PRO_5039891665" evidence="1">
    <location>
        <begin position="24"/>
        <end position="274"/>
    </location>
</feature>
<evidence type="ECO:0000256" key="1">
    <source>
        <dbReference type="SAM" id="SignalP"/>
    </source>
</evidence>
<protein>
    <submittedName>
        <fullName evidence="2">Uncharacterized protein</fullName>
    </submittedName>
</protein>